<keyword evidence="2" id="KW-0645">Protease</keyword>
<dbReference type="Proteomes" id="UP001465976">
    <property type="component" value="Unassembled WGS sequence"/>
</dbReference>
<sequence length="1392" mass="156465">MAGVAKRGVLGRPQPSPRKKRNKRDQESFSFNPLVARRRTMEMNLQRLRNPLREPPVDIPTPATTAGESSATTGNPLPTSPSDDQPPDDSSEVVPDHVAANDEFSMDIDTLELDDALPPPSACSPPRRSRKSIEENLAQRWNQLLPTLVDPLLKLRDRTFGILPGERGTAPGLCAGNCMLQVSEIHAIYFDHHCSQTFRHCRCRSLAQVLVDSGLFPTSPSQPRMAIAIPLLDFYQALSQSSSDAVTALAGGLASVYRRQGFRLLSASGEAAQDPIRRALGHSLEWYDTLVVRIDQYVTKKVEVMKRSLPCLPDTISTHTSSHAQSTAFQKVFTALKNVPSMPEAAPLTSTSSPPAMTSLPPTTTSPPISQIDVSMEPNKNLAKSPSSPGRAHPYLQRACKACYGGMICGLSFQEGGDVHVAVDANFHHRHLKSGGDGVTFQHSIRWISKETIQVVDARITTARAKPPKLRTPDVPDEIVDSDRDSHQAANGDTKKESSKAFDENGVMALVCCHDIPLFLASIDTPGEQQKYSVALLEALFETLPPCATVGALYDIACVLDRSIHLYDLFSEVIVDRLQLATAAMHSYAHQWVCQLFYNPRMRMGLGLTDGEGVERLWSRLRKLIGIERRASRAVRLWLLDRQCDSITEGNNDGLGKWIQRRLHKNVQKKEAEAVKFLRVIALPVETLREYWSEQKASQSSVRSLAPARLKKELTKVLQLQAQIDGLEEEIAEVRATIKKMVFTPSDTSFRLRNLEGLHAKLKVEADKLYTSLNIDNQYPELTNIPLEYLHALILARDLKIAIRKKAVGSFFEWDRLDSAVGGTHEALGTRVHQVTRTAISKRKAAFESQIRKFNQHVTYLEEHHRPHFRIPIPKRLPTELASLRDMETSHLWEDVWIEQVEMPPQWLVNEDIRKGIRAVLTLDRCAEERVRLQTEAKNMCSWFRDELQALKVMTADPQYSKYHTPLRLRLQDHLLLAESWSNPFVSAATFRAQVALVERWLAESFPVSMVYRATDIERPSTHSLNSGLPQPPVLNPTLYQPQPTSVPPTVSQPQPTLASPSTAPTQPRYLNAVAARFFISPEEHTERSEASISDMPAAQTGEGAGEGEDDDDDEIEITGEGVALQDVFEAADSDDEEDLHLIWETPTPFKTDSLFSTAFKRWAFGQLKKWNSPRSFKSSAGWQYVFNTPQYKRIDGERERLDEDLMNGCAVLLQQSLHVPGDEECAILSSYIVPELVRKVSKTETAWRTARRAAYWTKPVWLIPIHDKLMEHWALAVVKVEKEEILIFDSFGCHSFISEWLPRIHLIMRRLISMAKDHGFVSPFPSLSDLASWTARPLHIVALQTNSYDCGLWVLWVMAAVIRGFDYAAIEEKDIVKFRKYLARLIRTVPV</sequence>
<feature type="region of interest" description="Disordered" evidence="5">
    <location>
        <begin position="1021"/>
        <end position="1066"/>
    </location>
</feature>
<dbReference type="EMBL" id="JBAHYK010001122">
    <property type="protein sequence ID" value="KAL0569425.1"/>
    <property type="molecule type" value="Genomic_DNA"/>
</dbReference>
<dbReference type="InterPro" id="IPR038765">
    <property type="entry name" value="Papain-like_cys_pep_sf"/>
</dbReference>
<reference evidence="7 8" key="1">
    <citation type="submission" date="2024-02" db="EMBL/GenBank/DDBJ databases">
        <title>A draft genome for the cacao thread blight pathogen Marasmius crinis-equi.</title>
        <authorList>
            <person name="Cohen S.P."/>
            <person name="Baruah I.K."/>
            <person name="Amoako-Attah I."/>
            <person name="Bukari Y."/>
            <person name="Meinhardt L.W."/>
            <person name="Bailey B.A."/>
        </authorList>
    </citation>
    <scope>NUCLEOTIDE SEQUENCE [LARGE SCALE GENOMIC DNA]</scope>
    <source>
        <strain evidence="7 8">GH-76</strain>
    </source>
</reference>
<evidence type="ECO:0000259" key="6">
    <source>
        <dbReference type="PROSITE" id="PS50600"/>
    </source>
</evidence>
<feature type="region of interest" description="Disordered" evidence="5">
    <location>
        <begin position="1"/>
        <end position="94"/>
    </location>
</feature>
<dbReference type="PROSITE" id="PS50600">
    <property type="entry name" value="ULP_PROTEASE"/>
    <property type="match status" value="1"/>
</dbReference>
<comment type="caution">
    <text evidence="7">The sequence shown here is derived from an EMBL/GenBank/DDBJ whole genome shotgun (WGS) entry which is preliminary data.</text>
</comment>
<dbReference type="SUPFAM" id="SSF54001">
    <property type="entry name" value="Cysteine proteinases"/>
    <property type="match status" value="1"/>
</dbReference>
<dbReference type="InterPro" id="IPR003653">
    <property type="entry name" value="Peptidase_C48_C"/>
</dbReference>
<evidence type="ECO:0000256" key="5">
    <source>
        <dbReference type="SAM" id="MobiDB-lite"/>
    </source>
</evidence>
<proteinExistence type="inferred from homology"/>
<evidence type="ECO:0000256" key="4">
    <source>
        <dbReference type="SAM" id="Coils"/>
    </source>
</evidence>
<feature type="compositionally biased region" description="Basic and acidic residues" evidence="5">
    <location>
        <begin position="481"/>
        <end position="499"/>
    </location>
</feature>
<keyword evidence="8" id="KW-1185">Reference proteome</keyword>
<evidence type="ECO:0000256" key="3">
    <source>
        <dbReference type="ARBA" id="ARBA00022801"/>
    </source>
</evidence>
<dbReference type="PANTHER" id="PTHR33096">
    <property type="entry name" value="CXC2 DOMAIN-CONTAINING PROTEIN"/>
    <property type="match status" value="1"/>
</dbReference>
<accession>A0ABR3F2K0</accession>
<evidence type="ECO:0000313" key="7">
    <source>
        <dbReference type="EMBL" id="KAL0569425.1"/>
    </source>
</evidence>
<evidence type="ECO:0000256" key="2">
    <source>
        <dbReference type="ARBA" id="ARBA00022670"/>
    </source>
</evidence>
<gene>
    <name evidence="7" type="ORF">V5O48_012542</name>
</gene>
<comment type="similarity">
    <text evidence="1">Belongs to the peptidase C48 family.</text>
</comment>
<dbReference type="Pfam" id="PF18758">
    <property type="entry name" value="KDZ"/>
    <property type="match status" value="1"/>
</dbReference>
<feature type="region of interest" description="Disordered" evidence="5">
    <location>
        <begin position="467"/>
        <end position="499"/>
    </location>
</feature>
<keyword evidence="3" id="KW-0378">Hydrolase</keyword>
<keyword evidence="4" id="KW-0175">Coiled coil</keyword>
<feature type="compositionally biased region" description="Polar residues" evidence="5">
    <location>
        <begin position="1038"/>
        <end position="1066"/>
    </location>
</feature>
<evidence type="ECO:0000256" key="1">
    <source>
        <dbReference type="ARBA" id="ARBA00005234"/>
    </source>
</evidence>
<organism evidence="7 8">
    <name type="scientific">Marasmius crinis-equi</name>
    <dbReference type="NCBI Taxonomy" id="585013"/>
    <lineage>
        <taxon>Eukaryota</taxon>
        <taxon>Fungi</taxon>
        <taxon>Dikarya</taxon>
        <taxon>Basidiomycota</taxon>
        <taxon>Agaricomycotina</taxon>
        <taxon>Agaricomycetes</taxon>
        <taxon>Agaricomycetidae</taxon>
        <taxon>Agaricales</taxon>
        <taxon>Marasmiineae</taxon>
        <taxon>Marasmiaceae</taxon>
        <taxon>Marasmius</taxon>
    </lineage>
</organism>
<feature type="domain" description="Ubiquitin-like protease family profile" evidence="6">
    <location>
        <begin position="1185"/>
        <end position="1362"/>
    </location>
</feature>
<protein>
    <recommendedName>
        <fullName evidence="6">Ubiquitin-like protease family profile domain-containing protein</fullName>
    </recommendedName>
</protein>
<dbReference type="InterPro" id="IPR040521">
    <property type="entry name" value="KDZ"/>
</dbReference>
<dbReference type="Pfam" id="PF02902">
    <property type="entry name" value="Peptidase_C48"/>
    <property type="match status" value="1"/>
</dbReference>
<name>A0ABR3F2K0_9AGAR</name>
<evidence type="ECO:0000313" key="8">
    <source>
        <dbReference type="Proteomes" id="UP001465976"/>
    </source>
</evidence>
<dbReference type="Gene3D" id="3.40.395.10">
    <property type="entry name" value="Adenoviral Proteinase, Chain A"/>
    <property type="match status" value="1"/>
</dbReference>
<feature type="coiled-coil region" evidence="4">
    <location>
        <begin position="710"/>
        <end position="737"/>
    </location>
</feature>
<feature type="compositionally biased region" description="Low complexity" evidence="5">
    <location>
        <begin position="345"/>
        <end position="370"/>
    </location>
</feature>
<feature type="region of interest" description="Disordered" evidence="5">
    <location>
        <begin position="343"/>
        <end position="373"/>
    </location>
</feature>
<feature type="region of interest" description="Disordered" evidence="5">
    <location>
        <begin position="1085"/>
        <end position="1112"/>
    </location>
</feature>
<dbReference type="PANTHER" id="PTHR33096:SF1">
    <property type="entry name" value="CXC1-LIKE CYSTEINE CLUSTER ASSOCIATED WITH KDZ TRANSPOSASES DOMAIN-CONTAINING PROTEIN"/>
    <property type="match status" value="1"/>
</dbReference>
<feature type="compositionally biased region" description="Low complexity" evidence="5">
    <location>
        <begin position="60"/>
        <end position="74"/>
    </location>
</feature>